<keyword evidence="2" id="KW-1185">Reference proteome</keyword>
<proteinExistence type="predicted"/>
<dbReference type="SUPFAM" id="SSF53649">
    <property type="entry name" value="Alkaline phosphatase-like"/>
    <property type="match status" value="1"/>
</dbReference>
<protein>
    <submittedName>
        <fullName evidence="1">Sulfatase</fullName>
    </submittedName>
</protein>
<dbReference type="Proteomes" id="UP000214646">
    <property type="component" value="Unassembled WGS sequence"/>
</dbReference>
<dbReference type="AlphaFoldDB" id="A0A225ECZ1"/>
<dbReference type="PANTHER" id="PTHR43737">
    <property type="entry name" value="BLL7424 PROTEIN"/>
    <property type="match status" value="1"/>
</dbReference>
<dbReference type="Gene3D" id="3.40.720.10">
    <property type="entry name" value="Alkaline Phosphatase, subunit A"/>
    <property type="match status" value="1"/>
</dbReference>
<name>A0A225ECZ1_9BACT</name>
<dbReference type="Pfam" id="PF07394">
    <property type="entry name" value="DUF1501"/>
    <property type="match status" value="1"/>
</dbReference>
<evidence type="ECO:0000313" key="1">
    <source>
        <dbReference type="EMBL" id="OWK47209.1"/>
    </source>
</evidence>
<comment type="caution">
    <text evidence="1">The sequence shown here is derived from an EMBL/GenBank/DDBJ whole genome shotgun (WGS) entry which is preliminary data.</text>
</comment>
<sequence length="473" mass="51504">MSLPDRRHALFTFANGFGLLGLAGVLADATSASGRDAVSAATDPLAVRPPHYAAKAKRVIFLFMSGGPSHVDLFDSKPKLKEFAGKPLPFEQPKLVRTKTVNLLPSPFKFAKHGQSGADVSELFPNLAKRVDDLCILRGMYADNINHNGACLQMNTGEQAFSRPSLGSWLLYGLGTENRNLPGFVVITPSQPAQGAPLWSNSFLPAAYQGTLVSNLNKPIENLADAGTDTTQQRRELDALGRLNALYQKGRENDTLLAARIASFELAFRMQKEAPEAFGIDGESKATKALYGVGDPATDIFGKQCLMARRLVERGVRMVQVYHTQTAKRSSCQLWDQHGGLRSELPANCLATDKPIAGLLEDLKARGLLKDTLVVWGGEFGRTPTAEGTDGREHQPFGFTMWMAGAGVKGGLTYGSTDDFGWHATENKVHVHDLHATILHLMGLDHEKLTFRHAGRDYRLTDVSGRVVKEVLA</sequence>
<dbReference type="RefSeq" id="WP_088252344.1">
    <property type="nucleotide sequence ID" value="NZ_NIDE01000001.1"/>
</dbReference>
<gene>
    <name evidence="1" type="ORF">FRUB_00908</name>
</gene>
<dbReference type="EMBL" id="NIDE01000001">
    <property type="protein sequence ID" value="OWK47209.1"/>
    <property type="molecule type" value="Genomic_DNA"/>
</dbReference>
<dbReference type="OrthoDB" id="127333at2"/>
<organism evidence="1 2">
    <name type="scientific">Fimbriiglobus ruber</name>
    <dbReference type="NCBI Taxonomy" id="1908690"/>
    <lineage>
        <taxon>Bacteria</taxon>
        <taxon>Pseudomonadati</taxon>
        <taxon>Planctomycetota</taxon>
        <taxon>Planctomycetia</taxon>
        <taxon>Gemmatales</taxon>
        <taxon>Gemmataceae</taxon>
        <taxon>Fimbriiglobus</taxon>
    </lineage>
</organism>
<reference evidence="2" key="1">
    <citation type="submission" date="2017-06" db="EMBL/GenBank/DDBJ databases">
        <title>Genome analysis of Fimbriiglobus ruber SP5, the first member of the order Planctomycetales with confirmed chitinolytic capability.</title>
        <authorList>
            <person name="Ravin N.V."/>
            <person name="Rakitin A.L."/>
            <person name="Ivanova A.A."/>
            <person name="Beletsky A.V."/>
            <person name="Kulichevskaya I.S."/>
            <person name="Mardanov A.V."/>
            <person name="Dedysh S.N."/>
        </authorList>
    </citation>
    <scope>NUCLEOTIDE SEQUENCE [LARGE SCALE GENOMIC DNA]</scope>
    <source>
        <strain evidence="2">SP5</strain>
    </source>
</reference>
<dbReference type="InterPro" id="IPR010869">
    <property type="entry name" value="DUF1501"/>
</dbReference>
<accession>A0A225ECZ1</accession>
<evidence type="ECO:0000313" key="2">
    <source>
        <dbReference type="Proteomes" id="UP000214646"/>
    </source>
</evidence>
<dbReference type="PANTHER" id="PTHR43737:SF1">
    <property type="entry name" value="DUF1501 DOMAIN-CONTAINING PROTEIN"/>
    <property type="match status" value="1"/>
</dbReference>
<dbReference type="InterPro" id="IPR017850">
    <property type="entry name" value="Alkaline_phosphatase_core_sf"/>
</dbReference>